<comment type="function">
    <text evidence="2">S-adenosyl-L-methionine-dependent transferase that acts as a component of the wybutosine biosynthesis pathway. Wybutosine is a hyper modified guanosine with a tricyclic base found at the 3'-position adjacent to the anticodon of eukaryotic phenylalanine tRNA. Catalyzes the transfer of the alpha-amino-alpha-carboxypropyl (acp) group from S-adenosyl-L-methionine to the C-7 position of 4-demethylwyosine (imG-14) to produce wybutosine-86.</text>
</comment>
<dbReference type="EMBL" id="JAZHXI010000007">
    <property type="protein sequence ID" value="KAL2069662.1"/>
    <property type="molecule type" value="Genomic_DNA"/>
</dbReference>
<dbReference type="PIRSF" id="PIRSF038972">
    <property type="entry name" value="Trm12"/>
    <property type="match status" value="1"/>
</dbReference>
<comment type="pathway">
    <text evidence="2">tRNA modification; wybutosine-tRNA(Phe) biosynthesis.</text>
</comment>
<dbReference type="Gene3D" id="3.40.50.150">
    <property type="entry name" value="Vaccinia Virus protein VP39"/>
    <property type="match status" value="1"/>
</dbReference>
<keyword evidence="2" id="KW-0949">S-adenosyl-L-methionine</keyword>
<accession>A0ABR4CJI9</accession>
<dbReference type="PANTHER" id="PTHR23245:SF25">
    <property type="entry name" value="TRNA WYBUTOSINE-SYNTHESIZING PROTEIN 2 HOMOLOG"/>
    <property type="match status" value="1"/>
</dbReference>
<dbReference type="PROSITE" id="PS51684">
    <property type="entry name" value="SAM_MT_TRM5_TYW2"/>
    <property type="match status" value="1"/>
</dbReference>
<feature type="domain" description="SAM-dependent methyltransferase TRM5/TYW2-type" evidence="4">
    <location>
        <begin position="105"/>
        <end position="410"/>
    </location>
</feature>
<proteinExistence type="inferred from homology"/>
<evidence type="ECO:0000259" key="4">
    <source>
        <dbReference type="PROSITE" id="PS51684"/>
    </source>
</evidence>
<evidence type="ECO:0000256" key="3">
    <source>
        <dbReference type="SAM" id="MobiDB-lite"/>
    </source>
</evidence>
<dbReference type="InterPro" id="IPR029063">
    <property type="entry name" value="SAM-dependent_MTases_sf"/>
</dbReference>
<keyword evidence="2" id="KW-0963">Cytoplasm</keyword>
<feature type="region of interest" description="Disordered" evidence="3">
    <location>
        <begin position="1"/>
        <end position="24"/>
    </location>
</feature>
<dbReference type="InterPro" id="IPR030382">
    <property type="entry name" value="MeTrfase_TRM5/TYW2"/>
</dbReference>
<protein>
    <recommendedName>
        <fullName evidence="2">tRNA wybutosine-synthesizing protein 2</fullName>
        <shortName evidence="2">tRNA-yW-synthesizing protein 2</shortName>
    </recommendedName>
    <alternativeName>
        <fullName evidence="2">tRNA(Phe) (4-demethylwyosine(37)-C(7)) aminocarboxypropyltransferase</fullName>
    </alternativeName>
</protein>
<sequence length="416" mass="46075">MSPTKDYLPYQHSKQDRPAKPKPTNPIEEAVKIWLGCLPQSQGDVEFDIAHLISLTPRRWVVYPPMVLLPPGSFGEEWWAILGSEISSEIVKELWPLLLEGIAKREGKGSLTHLAINSGIPLNKSPALSSGGTLQVDHQTSESENILRTPSGLIMLYGDFGPSLPPDHPPSEDDLQEAFWVSTKQNGITQIWAPRYTMFSRGNVKEKARILDFHSSRASEARNVPSAKLEAATAVDLYAGIGYFVFSYVKMGMRQVVGWELNPWSVEGLRRGGVANGWSVKVVKDGDVPTDSNEQIVVFLKDNAGAAETLQDMGPAVTGAVMHVNCGLLPTSEMTWEMAIRIMRGDGWLHLHENVGVGDIQIRKLEIQEMAGEWLEEGKDERTVSVEHVEMVKTFAPGVWHCVYDVMIRRAEATPG</sequence>
<evidence type="ECO:0000256" key="2">
    <source>
        <dbReference type="PIRNR" id="PIRNR038972"/>
    </source>
</evidence>
<comment type="subcellular location">
    <subcellularLocation>
        <location evidence="2">Cytoplasm</location>
    </subcellularLocation>
</comment>
<dbReference type="SUPFAM" id="SSF53335">
    <property type="entry name" value="S-adenosyl-L-methionine-dependent methyltransferases"/>
    <property type="match status" value="1"/>
</dbReference>
<dbReference type="InterPro" id="IPR026274">
    <property type="entry name" value="tRNA_wybutosine_synth_prot_2"/>
</dbReference>
<organism evidence="5 6">
    <name type="scientific">Oculimacula yallundae</name>
    <dbReference type="NCBI Taxonomy" id="86028"/>
    <lineage>
        <taxon>Eukaryota</taxon>
        <taxon>Fungi</taxon>
        <taxon>Dikarya</taxon>
        <taxon>Ascomycota</taxon>
        <taxon>Pezizomycotina</taxon>
        <taxon>Leotiomycetes</taxon>
        <taxon>Helotiales</taxon>
        <taxon>Ploettnerulaceae</taxon>
        <taxon>Oculimacula</taxon>
    </lineage>
</organism>
<name>A0ABR4CJI9_9HELO</name>
<dbReference type="PANTHER" id="PTHR23245">
    <property type="entry name" value="TRNA METHYLTRANSFERASE"/>
    <property type="match status" value="1"/>
</dbReference>
<keyword evidence="6" id="KW-1185">Reference proteome</keyword>
<evidence type="ECO:0000313" key="5">
    <source>
        <dbReference type="EMBL" id="KAL2069662.1"/>
    </source>
</evidence>
<dbReference type="Proteomes" id="UP001595075">
    <property type="component" value="Unassembled WGS sequence"/>
</dbReference>
<comment type="similarity">
    <text evidence="2">Belongs to the class I-like SAM-binding methyltransferase superfamily. TRM5/TYW2 family.</text>
</comment>
<keyword evidence="2" id="KW-0808">Transferase</keyword>
<comment type="caution">
    <text evidence="5">The sequence shown here is derived from an EMBL/GenBank/DDBJ whole genome shotgun (WGS) entry which is preliminary data.</text>
</comment>
<reference evidence="5 6" key="1">
    <citation type="journal article" date="2024" name="Commun. Biol.">
        <title>Comparative genomic analysis of thermophilic fungi reveals convergent evolutionary adaptations and gene losses.</title>
        <authorList>
            <person name="Steindorff A.S."/>
            <person name="Aguilar-Pontes M.V."/>
            <person name="Robinson A.J."/>
            <person name="Andreopoulos B."/>
            <person name="LaButti K."/>
            <person name="Kuo A."/>
            <person name="Mondo S."/>
            <person name="Riley R."/>
            <person name="Otillar R."/>
            <person name="Haridas S."/>
            <person name="Lipzen A."/>
            <person name="Grimwood J."/>
            <person name="Schmutz J."/>
            <person name="Clum A."/>
            <person name="Reid I.D."/>
            <person name="Moisan M.C."/>
            <person name="Butler G."/>
            <person name="Nguyen T.T.M."/>
            <person name="Dewar K."/>
            <person name="Conant G."/>
            <person name="Drula E."/>
            <person name="Henrissat B."/>
            <person name="Hansel C."/>
            <person name="Singer S."/>
            <person name="Hutchinson M.I."/>
            <person name="de Vries R.P."/>
            <person name="Natvig D.O."/>
            <person name="Powell A.J."/>
            <person name="Tsang A."/>
            <person name="Grigoriev I.V."/>
        </authorList>
    </citation>
    <scope>NUCLEOTIDE SEQUENCE [LARGE SCALE GENOMIC DNA]</scope>
    <source>
        <strain evidence="5 6">CBS 494.80</strain>
    </source>
</reference>
<evidence type="ECO:0000313" key="6">
    <source>
        <dbReference type="Proteomes" id="UP001595075"/>
    </source>
</evidence>
<keyword evidence="2" id="KW-0819">tRNA processing</keyword>
<evidence type="ECO:0000256" key="1">
    <source>
        <dbReference type="ARBA" id="ARBA00049400"/>
    </source>
</evidence>
<comment type="catalytic activity">
    <reaction evidence="1">
        <text>4-demethylwyosine(37) in tRNA(Phe) + S-adenosyl-L-methionine = 4-demethyl-7-[(3S)-3-amino-3-carboxypropyl]wyosine(37) in tRNA(Phe) + S-methyl-5'-thioadenosine + H(+)</text>
        <dbReference type="Rhea" id="RHEA:36355"/>
        <dbReference type="Rhea" id="RHEA-COMP:10164"/>
        <dbReference type="Rhea" id="RHEA-COMP:10378"/>
        <dbReference type="ChEBI" id="CHEBI:15378"/>
        <dbReference type="ChEBI" id="CHEBI:17509"/>
        <dbReference type="ChEBI" id="CHEBI:59789"/>
        <dbReference type="ChEBI" id="CHEBI:64315"/>
        <dbReference type="ChEBI" id="CHEBI:73550"/>
        <dbReference type="EC" id="2.5.1.114"/>
    </reaction>
</comment>
<gene>
    <name evidence="5" type="ORF">VTL71DRAFT_14341</name>
</gene>